<evidence type="ECO:0000313" key="1">
    <source>
        <dbReference type="EMBL" id="BBM36226.1"/>
    </source>
</evidence>
<dbReference type="EMBL" id="AP019822">
    <property type="protein sequence ID" value="BBM36226.1"/>
    <property type="molecule type" value="Genomic_DNA"/>
</dbReference>
<organism evidence="1 2">
    <name type="scientific">Pseudoleptotrichia goodfellowii</name>
    <dbReference type="NCBI Taxonomy" id="157692"/>
    <lineage>
        <taxon>Bacteria</taxon>
        <taxon>Fusobacteriati</taxon>
        <taxon>Fusobacteriota</taxon>
        <taxon>Fusobacteriia</taxon>
        <taxon>Fusobacteriales</taxon>
        <taxon>Leptotrichiaceae</taxon>
        <taxon>Pseudoleptotrichia</taxon>
    </lineage>
</organism>
<accession>A0A510JAW2</accession>
<dbReference type="AlphaFoldDB" id="A0A510JAW2"/>
<sequence length="65" mass="7961">MLGIFTENNNFKRIFSKLKQEKPDFSFHSVSYFISYNLYKKRKFEIQISDFLTIIDNRENKDILF</sequence>
<evidence type="ECO:0000313" key="2">
    <source>
        <dbReference type="Proteomes" id="UP000321606"/>
    </source>
</evidence>
<gene>
    <name evidence="1" type="ORF">JCM16774_1158</name>
</gene>
<reference evidence="1 2" key="1">
    <citation type="submission" date="2019-07" db="EMBL/GenBank/DDBJ databases">
        <title>Complete Genome Sequence of Leptotrichia goodfellowii Strain JCM 16774.</title>
        <authorList>
            <person name="Watanabe S."/>
            <person name="Cui L."/>
        </authorList>
    </citation>
    <scope>NUCLEOTIDE SEQUENCE [LARGE SCALE GENOMIC DNA]</scope>
    <source>
        <strain evidence="1 2">JCM16774</strain>
    </source>
</reference>
<proteinExistence type="predicted"/>
<dbReference type="KEGG" id="lgo:JCM16774_1158"/>
<dbReference type="STRING" id="714315.GCA_000516535_01158"/>
<dbReference type="RefSeq" id="WP_026737592.1">
    <property type="nucleotide sequence ID" value="NZ_AP019822.1"/>
</dbReference>
<protein>
    <submittedName>
        <fullName evidence="1">Uncharacterized protein</fullName>
    </submittedName>
</protein>
<name>A0A510JAW2_9FUSO</name>
<dbReference type="Proteomes" id="UP000321606">
    <property type="component" value="Chromosome"/>
</dbReference>